<comment type="caution">
    <text evidence="2">The sequence shown here is derived from an EMBL/GenBank/DDBJ whole genome shotgun (WGS) entry which is preliminary data.</text>
</comment>
<dbReference type="Gene3D" id="1.10.8.1000">
    <property type="entry name" value="Ornithine 4,5 aminomutase S component, alpha subunit-like"/>
    <property type="match status" value="1"/>
</dbReference>
<gene>
    <name evidence="2" type="ORF">I0Q91_12415</name>
</gene>
<dbReference type="InterPro" id="IPR016176">
    <property type="entry name" value="Cbl-dep_enz_cat"/>
</dbReference>
<dbReference type="Pfam" id="PF16552">
    <property type="entry name" value="OAM_alpha"/>
    <property type="match status" value="1"/>
</dbReference>
<dbReference type="Proteomes" id="UP000621436">
    <property type="component" value="Unassembled WGS sequence"/>
</dbReference>
<dbReference type="AlphaFoldDB" id="A0A931F8M2"/>
<dbReference type="GO" id="GO:0031419">
    <property type="term" value="F:cobalamin binding"/>
    <property type="evidence" value="ECO:0007669"/>
    <property type="project" value="InterPro"/>
</dbReference>
<dbReference type="SUPFAM" id="SSF51703">
    <property type="entry name" value="Cobalamin (vitamin B12)-dependent enzymes"/>
    <property type="match status" value="1"/>
</dbReference>
<organism evidence="2 3">
    <name type="scientific">Halonatronomonas betaini</name>
    <dbReference type="NCBI Taxonomy" id="2778430"/>
    <lineage>
        <taxon>Bacteria</taxon>
        <taxon>Bacillati</taxon>
        <taxon>Bacillota</taxon>
        <taxon>Clostridia</taxon>
        <taxon>Halanaerobiales</taxon>
        <taxon>Halarsenatibacteraceae</taxon>
        <taxon>Halonatronomonas</taxon>
    </lineage>
</organism>
<dbReference type="GO" id="GO:0003824">
    <property type="term" value="F:catalytic activity"/>
    <property type="evidence" value="ECO:0007669"/>
    <property type="project" value="InterPro"/>
</dbReference>
<reference evidence="2" key="1">
    <citation type="submission" date="2020-11" db="EMBL/GenBank/DDBJ databases">
        <title>Halonatronomonas betainensis gen. nov., sp. nov. a novel haloalkaliphilic representative of the family Halanaerobiacae capable of betaine degradation.</title>
        <authorList>
            <person name="Boltyanskaya Y."/>
            <person name="Kevbrin V."/>
            <person name="Detkova E."/>
            <person name="Grouzdev D.S."/>
            <person name="Koziaeva V."/>
            <person name="Zhilina T."/>
        </authorList>
    </citation>
    <scope>NUCLEOTIDE SEQUENCE</scope>
    <source>
        <strain evidence="2">Z-7014</strain>
    </source>
</reference>
<dbReference type="RefSeq" id="WP_270454944.1">
    <property type="nucleotide sequence ID" value="NZ_JADPIE010000008.1"/>
</dbReference>
<evidence type="ECO:0000259" key="1">
    <source>
        <dbReference type="Pfam" id="PF16552"/>
    </source>
</evidence>
<evidence type="ECO:0000313" key="3">
    <source>
        <dbReference type="Proteomes" id="UP000621436"/>
    </source>
</evidence>
<accession>A0A931F8M2</accession>
<proteinExistence type="predicted"/>
<sequence length="124" mass="13791">MSPERKDDFQKRREHLADLSDQELKERFWDLADQIVDPLADLAKTHTSPSIERSVLIRMGFNSLDAKAIVKKIHEADLLGKGAGHVLLKLSEKEGMEIKDAGMAIKDGKYSDKELADLFSGGVA</sequence>
<dbReference type="Gene3D" id="6.10.250.2220">
    <property type="match status" value="1"/>
</dbReference>
<keyword evidence="3" id="KW-1185">Reference proteome</keyword>
<dbReference type="EMBL" id="JADPIE010000008">
    <property type="protein sequence ID" value="MBF8437891.1"/>
    <property type="molecule type" value="Genomic_DNA"/>
</dbReference>
<name>A0A931F8M2_9FIRM</name>
<feature type="domain" description="D-Lysine 5,6-aminomutase alpha subunit" evidence="1">
    <location>
        <begin position="4"/>
        <end position="113"/>
    </location>
</feature>
<evidence type="ECO:0000313" key="2">
    <source>
        <dbReference type="EMBL" id="MBF8437891.1"/>
    </source>
</evidence>
<protein>
    <submittedName>
        <fullName evidence="2">Ornithine aminomutase subunit alpha</fullName>
    </submittedName>
</protein>
<dbReference type="InterPro" id="IPR015130">
    <property type="entry name" value="Lys-AminoMut_A"/>
</dbReference>